<feature type="signal peptide" evidence="2">
    <location>
        <begin position="1"/>
        <end position="27"/>
    </location>
</feature>
<name>A0A5D4K5G3_9BACI</name>
<dbReference type="PROSITE" id="PS51257">
    <property type="entry name" value="PROKAR_LIPOPROTEIN"/>
    <property type="match status" value="1"/>
</dbReference>
<feature type="compositionally biased region" description="Low complexity" evidence="1">
    <location>
        <begin position="26"/>
        <end position="38"/>
    </location>
</feature>
<dbReference type="EMBL" id="VTEH01000028">
    <property type="protein sequence ID" value="TYR72661.1"/>
    <property type="molecule type" value="Genomic_DNA"/>
</dbReference>
<evidence type="ECO:0000256" key="1">
    <source>
        <dbReference type="SAM" id="MobiDB-lite"/>
    </source>
</evidence>
<feature type="compositionally biased region" description="Polar residues" evidence="1">
    <location>
        <begin position="57"/>
        <end position="79"/>
    </location>
</feature>
<evidence type="ECO:0008006" key="5">
    <source>
        <dbReference type="Google" id="ProtNLM"/>
    </source>
</evidence>
<dbReference type="Proteomes" id="UP000323317">
    <property type="component" value="Unassembled WGS sequence"/>
</dbReference>
<evidence type="ECO:0000313" key="3">
    <source>
        <dbReference type="EMBL" id="TYR72661.1"/>
    </source>
</evidence>
<reference evidence="3 4" key="1">
    <citation type="submission" date="2019-08" db="EMBL/GenBank/DDBJ databases">
        <title>Bacillus genomes from the desert of Cuatro Cienegas, Coahuila.</title>
        <authorList>
            <person name="Olmedo-Alvarez G."/>
        </authorList>
    </citation>
    <scope>NUCLEOTIDE SEQUENCE [LARGE SCALE GENOMIC DNA]</scope>
    <source>
        <strain evidence="3 4">CH40_1T</strain>
    </source>
</reference>
<dbReference type="AlphaFoldDB" id="A0A5D4K5G3"/>
<protein>
    <recommendedName>
        <fullName evidence="5">Lipoprotein</fullName>
    </recommendedName>
</protein>
<feature type="chain" id="PRO_5022929346" description="Lipoprotein" evidence="2">
    <location>
        <begin position="28"/>
        <end position="307"/>
    </location>
</feature>
<accession>A0A5D4K5G3</accession>
<proteinExistence type="predicted"/>
<feature type="region of interest" description="Disordered" evidence="1">
    <location>
        <begin position="26"/>
        <end position="81"/>
    </location>
</feature>
<evidence type="ECO:0000256" key="2">
    <source>
        <dbReference type="SAM" id="SignalP"/>
    </source>
</evidence>
<dbReference type="RefSeq" id="WP_148948764.1">
    <property type="nucleotide sequence ID" value="NZ_VTEH01000028.1"/>
</dbReference>
<feature type="compositionally biased region" description="Basic and acidic residues" evidence="1">
    <location>
        <begin position="222"/>
        <end position="233"/>
    </location>
</feature>
<organism evidence="3 4">
    <name type="scientific">Rossellomorea vietnamensis</name>
    <dbReference type="NCBI Taxonomy" id="218284"/>
    <lineage>
        <taxon>Bacteria</taxon>
        <taxon>Bacillati</taxon>
        <taxon>Bacillota</taxon>
        <taxon>Bacilli</taxon>
        <taxon>Bacillales</taxon>
        <taxon>Bacillaceae</taxon>
        <taxon>Rossellomorea</taxon>
    </lineage>
</organism>
<gene>
    <name evidence="3" type="ORF">FZC79_21780</name>
</gene>
<sequence>MNNKNVIILLTVFLVTLFLSACGSSSAQNDANSSNQENAAEEENAYGNESNNDADEVSTTNNDDTGSNENTSADSTESEALSGYSAEEIEYARVWLQIVGNPDIEVLNVVHISAGDQVNPYDDDSVNYPEDVISLGGKVVADGTVTYSGNGDGTINVYNLPSHWPSNKQIDTSMEEYTKDIITNTKQVYIEPRSDEEISTLIEKIKQKNKAHSNTQSGNEDSDIKTDTPEKDQKKAISLARDYLRNTYDDFVEDEDHFLAYDGEINAKVIVRYATLLSGHTSTNGRYAVDITNGEVKDFTADPQAID</sequence>
<feature type="region of interest" description="Disordered" evidence="1">
    <location>
        <begin position="207"/>
        <end position="233"/>
    </location>
</feature>
<keyword evidence="2" id="KW-0732">Signal</keyword>
<evidence type="ECO:0000313" key="4">
    <source>
        <dbReference type="Proteomes" id="UP000323317"/>
    </source>
</evidence>
<comment type="caution">
    <text evidence="3">The sequence shown here is derived from an EMBL/GenBank/DDBJ whole genome shotgun (WGS) entry which is preliminary data.</text>
</comment>